<reference evidence="1 2" key="1">
    <citation type="journal article" date="2023" name="Nucleic Acids Res.">
        <title>The hologenome of Daphnia magna reveals possible DNA methylation and microbiome-mediated evolution of the host genome.</title>
        <authorList>
            <person name="Chaturvedi A."/>
            <person name="Li X."/>
            <person name="Dhandapani V."/>
            <person name="Marshall H."/>
            <person name="Kissane S."/>
            <person name="Cuenca-Cambronero M."/>
            <person name="Asole G."/>
            <person name="Calvet F."/>
            <person name="Ruiz-Romero M."/>
            <person name="Marangio P."/>
            <person name="Guigo R."/>
            <person name="Rago D."/>
            <person name="Mirbahai L."/>
            <person name="Eastwood N."/>
            <person name="Colbourne J.K."/>
            <person name="Zhou J."/>
            <person name="Mallon E."/>
            <person name="Orsini L."/>
        </authorList>
    </citation>
    <scope>NUCLEOTIDE SEQUENCE [LARGE SCALE GENOMIC DNA]</scope>
    <source>
        <strain evidence="1">LRV0_1</strain>
    </source>
</reference>
<proteinExistence type="predicted"/>
<comment type="caution">
    <text evidence="1">The sequence shown here is derived from an EMBL/GenBank/DDBJ whole genome shotgun (WGS) entry which is preliminary data.</text>
</comment>
<accession>A0ABQ9Z2H6</accession>
<name>A0ABQ9Z2H6_9CRUS</name>
<evidence type="ECO:0008006" key="3">
    <source>
        <dbReference type="Google" id="ProtNLM"/>
    </source>
</evidence>
<gene>
    <name evidence="1" type="ORF">OUZ56_012150</name>
</gene>
<protein>
    <recommendedName>
        <fullName evidence="3">ATP-dependent DNA helicase</fullName>
    </recommendedName>
</protein>
<keyword evidence="2" id="KW-1185">Reference proteome</keyword>
<evidence type="ECO:0000313" key="1">
    <source>
        <dbReference type="EMBL" id="KAK4006995.1"/>
    </source>
</evidence>
<sequence length="82" mass="9257">MSLRVSLLVTYQRSNGSPFPSYTCRHTKHDHRLRDFMEEAESPFGGLPLFVVGDFFQLPPDAAADSLFSGVVKHIVYNVSRI</sequence>
<dbReference type="Proteomes" id="UP001234178">
    <property type="component" value="Unassembled WGS sequence"/>
</dbReference>
<dbReference type="EMBL" id="JAOYFB010000002">
    <property type="protein sequence ID" value="KAK4006995.1"/>
    <property type="molecule type" value="Genomic_DNA"/>
</dbReference>
<evidence type="ECO:0000313" key="2">
    <source>
        <dbReference type="Proteomes" id="UP001234178"/>
    </source>
</evidence>
<organism evidence="1 2">
    <name type="scientific">Daphnia magna</name>
    <dbReference type="NCBI Taxonomy" id="35525"/>
    <lineage>
        <taxon>Eukaryota</taxon>
        <taxon>Metazoa</taxon>
        <taxon>Ecdysozoa</taxon>
        <taxon>Arthropoda</taxon>
        <taxon>Crustacea</taxon>
        <taxon>Branchiopoda</taxon>
        <taxon>Diplostraca</taxon>
        <taxon>Cladocera</taxon>
        <taxon>Anomopoda</taxon>
        <taxon>Daphniidae</taxon>
        <taxon>Daphnia</taxon>
    </lineage>
</organism>